<evidence type="ECO:0000313" key="3">
    <source>
        <dbReference type="Proteomes" id="UP000311382"/>
    </source>
</evidence>
<proteinExistence type="predicted"/>
<accession>A0A5C5G1M0</accession>
<dbReference type="Proteomes" id="UP000311382">
    <property type="component" value="Unassembled WGS sequence"/>
</dbReference>
<name>A0A5C5G1M0_9BASI</name>
<protein>
    <submittedName>
        <fullName evidence="2">Rhodanese-like domain-containing protein</fullName>
    </submittedName>
</protein>
<sequence>MSTSRAPKLRYIKPDDVAQLIRAGPSRRPEYLVIDVRSSDFVGGNLPGALNITTREFRDTGATERLIKEHIAPRLPSLRTVILHCMRSQTRGPYAADALLRSPSLPPDLDVVVLEGGFQGWLRRFRGDKALFENLDEEGDEWEDVVYAEEGSRLEAEDSRRLREGGRA</sequence>
<comment type="caution">
    <text evidence="2">The sequence shown here is derived from an EMBL/GenBank/DDBJ whole genome shotgun (WGS) entry which is preliminary data.</text>
</comment>
<keyword evidence="3" id="KW-1185">Reference proteome</keyword>
<dbReference type="Gene3D" id="3.40.250.10">
    <property type="entry name" value="Rhodanese-like domain"/>
    <property type="match status" value="1"/>
</dbReference>
<dbReference type="SMART" id="SM00450">
    <property type="entry name" value="RHOD"/>
    <property type="match status" value="1"/>
</dbReference>
<evidence type="ECO:0000259" key="1">
    <source>
        <dbReference type="PROSITE" id="PS50206"/>
    </source>
</evidence>
<feature type="domain" description="Rhodanese" evidence="1">
    <location>
        <begin position="27"/>
        <end position="130"/>
    </location>
</feature>
<dbReference type="PANTHER" id="PTHR10828:SF38">
    <property type="entry name" value="ARSENICAL-RESISTANCE PROTEIN 2-RELATED"/>
    <property type="match status" value="1"/>
</dbReference>
<dbReference type="InterPro" id="IPR001763">
    <property type="entry name" value="Rhodanese-like_dom"/>
</dbReference>
<dbReference type="EMBL" id="SOZI01000017">
    <property type="protein sequence ID" value="TNY22993.1"/>
    <property type="molecule type" value="Genomic_DNA"/>
</dbReference>
<dbReference type="OrthoDB" id="102559at2759"/>
<dbReference type="GO" id="GO:0005737">
    <property type="term" value="C:cytoplasm"/>
    <property type="evidence" value="ECO:0007669"/>
    <property type="project" value="TreeGrafter"/>
</dbReference>
<dbReference type="Pfam" id="PF00581">
    <property type="entry name" value="Rhodanese"/>
    <property type="match status" value="1"/>
</dbReference>
<organism evidence="2 3">
    <name type="scientific">Rhodotorula diobovata</name>
    <dbReference type="NCBI Taxonomy" id="5288"/>
    <lineage>
        <taxon>Eukaryota</taxon>
        <taxon>Fungi</taxon>
        <taxon>Dikarya</taxon>
        <taxon>Basidiomycota</taxon>
        <taxon>Pucciniomycotina</taxon>
        <taxon>Microbotryomycetes</taxon>
        <taxon>Sporidiobolales</taxon>
        <taxon>Sporidiobolaceae</taxon>
        <taxon>Rhodotorula</taxon>
    </lineage>
</organism>
<dbReference type="SUPFAM" id="SSF52821">
    <property type="entry name" value="Rhodanese/Cell cycle control phosphatase"/>
    <property type="match status" value="1"/>
</dbReference>
<gene>
    <name evidence="2" type="ORF">DMC30DRAFT_86940</name>
</gene>
<dbReference type="PANTHER" id="PTHR10828">
    <property type="entry name" value="M-PHASE INDUCER PHOSPHATASE DUAL SPECIFICITY PHOSPHATASE CDC25"/>
    <property type="match status" value="1"/>
</dbReference>
<dbReference type="InterPro" id="IPR036873">
    <property type="entry name" value="Rhodanese-like_dom_sf"/>
</dbReference>
<dbReference type="STRING" id="5288.A0A5C5G1M0"/>
<reference evidence="2 3" key="1">
    <citation type="submission" date="2019-03" db="EMBL/GenBank/DDBJ databases">
        <title>Rhodosporidium diobovatum UCD-FST 08-225 genome sequencing, assembly, and annotation.</title>
        <authorList>
            <person name="Fakankun I.U."/>
            <person name="Fristensky B."/>
            <person name="Levin D.B."/>
        </authorList>
    </citation>
    <scope>NUCLEOTIDE SEQUENCE [LARGE SCALE GENOMIC DNA]</scope>
    <source>
        <strain evidence="2 3">UCD-FST 08-225</strain>
    </source>
</reference>
<dbReference type="GO" id="GO:0005634">
    <property type="term" value="C:nucleus"/>
    <property type="evidence" value="ECO:0007669"/>
    <property type="project" value="TreeGrafter"/>
</dbReference>
<dbReference type="PROSITE" id="PS50206">
    <property type="entry name" value="RHODANESE_3"/>
    <property type="match status" value="1"/>
</dbReference>
<dbReference type="GO" id="GO:0004725">
    <property type="term" value="F:protein tyrosine phosphatase activity"/>
    <property type="evidence" value="ECO:0007669"/>
    <property type="project" value="TreeGrafter"/>
</dbReference>
<dbReference type="AlphaFoldDB" id="A0A5C5G1M0"/>
<evidence type="ECO:0000313" key="2">
    <source>
        <dbReference type="EMBL" id="TNY22993.1"/>
    </source>
</evidence>